<accession>A0A5N7J2X5</accession>
<name>A0A5N7J2X5_9CLOT</name>
<dbReference type="RefSeq" id="WP_152752652.1">
    <property type="nucleotide sequence ID" value="NZ_SPSE01000033.1"/>
</dbReference>
<protein>
    <submittedName>
        <fullName evidence="1">Uncharacterized protein</fullName>
    </submittedName>
</protein>
<proteinExistence type="predicted"/>
<dbReference type="Proteomes" id="UP000342249">
    <property type="component" value="Unassembled WGS sequence"/>
</dbReference>
<dbReference type="AlphaFoldDB" id="A0A5N7J2X5"/>
<dbReference type="EMBL" id="SPSF01000032">
    <property type="protein sequence ID" value="MPQ63095.1"/>
    <property type="molecule type" value="Genomic_DNA"/>
</dbReference>
<gene>
    <name evidence="1" type="ORF">E4V82_13365</name>
</gene>
<organism evidence="1 2">
    <name type="scientific">Clostridium estertheticum</name>
    <dbReference type="NCBI Taxonomy" id="238834"/>
    <lineage>
        <taxon>Bacteria</taxon>
        <taxon>Bacillati</taxon>
        <taxon>Bacillota</taxon>
        <taxon>Clostridia</taxon>
        <taxon>Eubacteriales</taxon>
        <taxon>Clostridiaceae</taxon>
        <taxon>Clostridium</taxon>
    </lineage>
</organism>
<reference evidence="1 2" key="1">
    <citation type="journal article" date="2019" name="Lett. Appl. Microbiol.">
        <title>A case of 'blown pack' spoilage of vacuum-packaged pork likely associated with Clostridium estertheticum in Canada.</title>
        <authorList>
            <person name="Zhang P."/>
            <person name="Ward P."/>
            <person name="McMullen L.M."/>
            <person name="Yang X."/>
        </authorList>
    </citation>
    <scope>NUCLEOTIDE SEQUENCE [LARGE SCALE GENOMIC DNA]</scope>
    <source>
        <strain evidence="1 2">MA19</strain>
    </source>
</reference>
<sequence length="109" mass="12781">MATINFREPIEYIIKSYDRKKNTKITVEDDASKSKVELPEYPCRLVRNEAKKVISVIYAEGTASEWSEELIRNTDGKVFQIKTIFPDKTFKIIELFKDVDNRVETIKYV</sequence>
<evidence type="ECO:0000313" key="2">
    <source>
        <dbReference type="Proteomes" id="UP000342249"/>
    </source>
</evidence>
<evidence type="ECO:0000313" key="1">
    <source>
        <dbReference type="EMBL" id="MPQ63095.1"/>
    </source>
</evidence>
<comment type="caution">
    <text evidence="1">The sequence shown here is derived from an EMBL/GenBank/DDBJ whole genome shotgun (WGS) entry which is preliminary data.</text>
</comment>